<dbReference type="InterPro" id="IPR006367">
    <property type="entry name" value="Sirohaem_synthase_N"/>
</dbReference>
<dbReference type="KEGG" id="aup:AsAng_0045590"/>
<dbReference type="Pfam" id="PF13241">
    <property type="entry name" value="NAD_binding_7"/>
    <property type="match status" value="1"/>
</dbReference>
<keyword evidence="4" id="KW-0520">NAD</keyword>
<dbReference type="InterPro" id="IPR042518">
    <property type="entry name" value="SirC_C"/>
</dbReference>
<proteinExistence type="predicted"/>
<dbReference type="Gene3D" id="1.10.8.610">
    <property type="entry name" value="SirC, precorrin-2 dehydrogenase, C-terminal helical domain-like"/>
    <property type="match status" value="1"/>
</dbReference>
<accession>A0A916DVJ6</accession>
<dbReference type="Proteomes" id="UP001060919">
    <property type="component" value="Chromosome"/>
</dbReference>
<evidence type="ECO:0000259" key="7">
    <source>
        <dbReference type="Pfam" id="PF14824"/>
    </source>
</evidence>
<keyword evidence="3" id="KW-0560">Oxidoreductase</keyword>
<dbReference type="InterPro" id="IPR028281">
    <property type="entry name" value="Sirohaem_synthase_central"/>
</dbReference>
<dbReference type="SUPFAM" id="SSF75615">
    <property type="entry name" value="Siroheme synthase middle domains-like"/>
    <property type="match status" value="1"/>
</dbReference>
<evidence type="ECO:0000313" key="9">
    <source>
        <dbReference type="Proteomes" id="UP001060919"/>
    </source>
</evidence>
<dbReference type="PANTHER" id="PTHR35330:SF1">
    <property type="entry name" value="SIROHEME BIOSYNTHESIS PROTEIN MET8"/>
    <property type="match status" value="1"/>
</dbReference>
<feature type="domain" description="Siroheme synthase central" evidence="7">
    <location>
        <begin position="125"/>
        <end position="149"/>
    </location>
</feature>
<evidence type="ECO:0000256" key="1">
    <source>
        <dbReference type="ARBA" id="ARBA00005010"/>
    </source>
</evidence>
<dbReference type="GO" id="GO:0004325">
    <property type="term" value="F:ferrochelatase activity"/>
    <property type="evidence" value="ECO:0007669"/>
    <property type="project" value="InterPro"/>
</dbReference>
<dbReference type="EC" id="1.3.1.76" evidence="2"/>
<comment type="catalytic activity">
    <reaction evidence="6">
        <text>precorrin-2 + NAD(+) = sirohydrochlorin + NADH + 2 H(+)</text>
        <dbReference type="Rhea" id="RHEA:15613"/>
        <dbReference type="ChEBI" id="CHEBI:15378"/>
        <dbReference type="ChEBI" id="CHEBI:57540"/>
        <dbReference type="ChEBI" id="CHEBI:57945"/>
        <dbReference type="ChEBI" id="CHEBI:58351"/>
        <dbReference type="ChEBI" id="CHEBI:58827"/>
        <dbReference type="EC" id="1.3.1.76"/>
    </reaction>
</comment>
<dbReference type="GO" id="GO:0019354">
    <property type="term" value="P:siroheme biosynthetic process"/>
    <property type="evidence" value="ECO:0007669"/>
    <property type="project" value="InterPro"/>
</dbReference>
<evidence type="ECO:0000256" key="3">
    <source>
        <dbReference type="ARBA" id="ARBA00023002"/>
    </source>
</evidence>
<dbReference type="AlphaFoldDB" id="A0A916DVJ6"/>
<dbReference type="Pfam" id="PF14824">
    <property type="entry name" value="Sirohm_synth_M"/>
    <property type="match status" value="1"/>
</dbReference>
<dbReference type="InterPro" id="IPR036291">
    <property type="entry name" value="NAD(P)-bd_dom_sf"/>
</dbReference>
<dbReference type="EMBL" id="AP026867">
    <property type="protein sequence ID" value="BDS13797.1"/>
    <property type="molecule type" value="Genomic_DNA"/>
</dbReference>
<dbReference type="SUPFAM" id="SSF51735">
    <property type="entry name" value="NAD(P)-binding Rossmann-fold domains"/>
    <property type="match status" value="1"/>
</dbReference>
<keyword evidence="9" id="KW-1185">Reference proteome</keyword>
<dbReference type="Gene3D" id="3.40.50.720">
    <property type="entry name" value="NAD(P)-binding Rossmann-like Domain"/>
    <property type="match status" value="1"/>
</dbReference>
<evidence type="ECO:0000313" key="8">
    <source>
        <dbReference type="EMBL" id="BDS13797.1"/>
    </source>
</evidence>
<comment type="pathway">
    <text evidence="1">Porphyrin-containing compound metabolism; siroheme biosynthesis; sirohydrochlorin from precorrin-2: step 1/1.</text>
</comment>
<dbReference type="PANTHER" id="PTHR35330">
    <property type="entry name" value="SIROHEME BIOSYNTHESIS PROTEIN MET8"/>
    <property type="match status" value="1"/>
</dbReference>
<dbReference type="GO" id="GO:0043115">
    <property type="term" value="F:precorrin-2 dehydrogenase activity"/>
    <property type="evidence" value="ECO:0007669"/>
    <property type="project" value="UniProtKB-EC"/>
</dbReference>
<gene>
    <name evidence="8" type="ORF">AsAng_0045590</name>
</gene>
<evidence type="ECO:0000256" key="4">
    <source>
        <dbReference type="ARBA" id="ARBA00023027"/>
    </source>
</evidence>
<protein>
    <recommendedName>
        <fullName evidence="2">precorrin-2 dehydrogenase</fullName>
        <ecNumber evidence="2">1.3.1.76</ecNumber>
    </recommendedName>
</protein>
<evidence type="ECO:0000256" key="2">
    <source>
        <dbReference type="ARBA" id="ARBA00012400"/>
    </source>
</evidence>
<dbReference type="NCBIfam" id="TIGR01470">
    <property type="entry name" value="cysG_Nterm"/>
    <property type="match status" value="1"/>
</dbReference>
<keyword evidence="5" id="KW-0627">Porphyrin biosynthesis</keyword>
<organism evidence="8 9">
    <name type="scientific">Aureispira anguillae</name>
    <dbReference type="NCBI Taxonomy" id="2864201"/>
    <lineage>
        <taxon>Bacteria</taxon>
        <taxon>Pseudomonadati</taxon>
        <taxon>Bacteroidota</taxon>
        <taxon>Saprospiria</taxon>
        <taxon>Saprospirales</taxon>
        <taxon>Saprospiraceae</taxon>
        <taxon>Aureispira</taxon>
    </lineage>
</organism>
<reference evidence="8" key="1">
    <citation type="submission" date="2022-09" db="EMBL/GenBank/DDBJ databases">
        <title>Aureispira anguillicida sp. nov., isolated from Leptocephalus of Japanese eel Anguilla japonica.</title>
        <authorList>
            <person name="Yuasa K."/>
            <person name="Mekata T."/>
            <person name="Ikunari K."/>
        </authorList>
    </citation>
    <scope>NUCLEOTIDE SEQUENCE</scope>
    <source>
        <strain evidence="8">EL160426</strain>
    </source>
</reference>
<name>A0A916DVJ6_9BACT</name>
<dbReference type="RefSeq" id="WP_264789048.1">
    <property type="nucleotide sequence ID" value="NZ_AP026867.1"/>
</dbReference>
<sequence length="193" mass="21816">MNELYPVFLKVNQLPILIVGGGHVGYEKLSLLIKNSPQARVILVAKEISPKIRSLLFGRRHQVTLIERSFQLYDLEKKSFVIAATNNNSLNKYIWGEAKTRGIVVNVADTPMLCDFYLGSIVSKGDLKIAISTNGKSPTFAKRLRQLLEHILPDEIEDLLDNMYDFRQTLGVDFQRKVKILNALTESLLEKSA</sequence>
<evidence type="ECO:0000256" key="5">
    <source>
        <dbReference type="ARBA" id="ARBA00023244"/>
    </source>
</evidence>
<evidence type="ECO:0000256" key="6">
    <source>
        <dbReference type="ARBA" id="ARBA00047561"/>
    </source>
</evidence>
<dbReference type="InterPro" id="IPR028161">
    <property type="entry name" value="Met8-like"/>
</dbReference>